<dbReference type="AlphaFoldDB" id="A0A067SXJ1"/>
<name>A0A067SXJ1_GALM3</name>
<gene>
    <name evidence="1" type="ORF">GALMADRAFT_43101</name>
</gene>
<dbReference type="OrthoDB" id="2367075at2759"/>
<protein>
    <recommendedName>
        <fullName evidence="3">BTB domain-containing protein</fullName>
    </recommendedName>
</protein>
<dbReference type="STRING" id="685588.A0A067SXJ1"/>
<dbReference type="HOGENOM" id="CLU_2320803_0_0_1"/>
<proteinExistence type="predicted"/>
<evidence type="ECO:0008006" key="3">
    <source>
        <dbReference type="Google" id="ProtNLM"/>
    </source>
</evidence>
<keyword evidence="2" id="KW-1185">Reference proteome</keyword>
<feature type="non-terminal residue" evidence="1">
    <location>
        <position position="1"/>
    </location>
</feature>
<evidence type="ECO:0000313" key="1">
    <source>
        <dbReference type="EMBL" id="KDR75611.1"/>
    </source>
</evidence>
<feature type="non-terminal residue" evidence="1">
    <location>
        <position position="83"/>
    </location>
</feature>
<sequence length="83" mass="9399">PPKLKKHKRYYLPDGNIVIQVENTLFRLSLSVLHENSPVLRSTVPPLPAGKAVPVVGFNDKRPLVLREISEVDFVRLLSILYP</sequence>
<evidence type="ECO:0000313" key="2">
    <source>
        <dbReference type="Proteomes" id="UP000027222"/>
    </source>
</evidence>
<accession>A0A067SXJ1</accession>
<dbReference type="Proteomes" id="UP000027222">
    <property type="component" value="Unassembled WGS sequence"/>
</dbReference>
<organism evidence="1 2">
    <name type="scientific">Galerina marginata (strain CBS 339.88)</name>
    <dbReference type="NCBI Taxonomy" id="685588"/>
    <lineage>
        <taxon>Eukaryota</taxon>
        <taxon>Fungi</taxon>
        <taxon>Dikarya</taxon>
        <taxon>Basidiomycota</taxon>
        <taxon>Agaricomycotina</taxon>
        <taxon>Agaricomycetes</taxon>
        <taxon>Agaricomycetidae</taxon>
        <taxon>Agaricales</taxon>
        <taxon>Agaricineae</taxon>
        <taxon>Strophariaceae</taxon>
        <taxon>Galerina</taxon>
    </lineage>
</organism>
<reference evidence="2" key="1">
    <citation type="journal article" date="2014" name="Proc. Natl. Acad. Sci. U.S.A.">
        <title>Extensive sampling of basidiomycete genomes demonstrates inadequacy of the white-rot/brown-rot paradigm for wood decay fungi.</title>
        <authorList>
            <person name="Riley R."/>
            <person name="Salamov A.A."/>
            <person name="Brown D.W."/>
            <person name="Nagy L.G."/>
            <person name="Floudas D."/>
            <person name="Held B.W."/>
            <person name="Levasseur A."/>
            <person name="Lombard V."/>
            <person name="Morin E."/>
            <person name="Otillar R."/>
            <person name="Lindquist E.A."/>
            <person name="Sun H."/>
            <person name="LaButti K.M."/>
            <person name="Schmutz J."/>
            <person name="Jabbour D."/>
            <person name="Luo H."/>
            <person name="Baker S.E."/>
            <person name="Pisabarro A.G."/>
            <person name="Walton J.D."/>
            <person name="Blanchette R.A."/>
            <person name="Henrissat B."/>
            <person name="Martin F."/>
            <person name="Cullen D."/>
            <person name="Hibbett D.S."/>
            <person name="Grigoriev I.V."/>
        </authorList>
    </citation>
    <scope>NUCLEOTIDE SEQUENCE [LARGE SCALE GENOMIC DNA]</scope>
    <source>
        <strain evidence="2">CBS 339.88</strain>
    </source>
</reference>
<dbReference type="EMBL" id="KL142380">
    <property type="protein sequence ID" value="KDR75611.1"/>
    <property type="molecule type" value="Genomic_DNA"/>
</dbReference>